<comment type="caution">
    <text evidence="2">The sequence shown here is derived from an EMBL/GenBank/DDBJ whole genome shotgun (WGS) entry which is preliminary data.</text>
</comment>
<feature type="transmembrane region" description="Helical" evidence="1">
    <location>
        <begin position="47"/>
        <end position="68"/>
    </location>
</feature>
<dbReference type="AlphaFoldDB" id="A0A919NB72"/>
<gene>
    <name evidence="2" type="ORF">Asi03nite_54700</name>
</gene>
<proteinExistence type="predicted"/>
<feature type="transmembrane region" description="Helical" evidence="1">
    <location>
        <begin position="21"/>
        <end position="41"/>
    </location>
</feature>
<keyword evidence="1" id="KW-0812">Transmembrane</keyword>
<name>A0A919NB72_9ACTN</name>
<keyword evidence="3" id="KW-1185">Reference proteome</keyword>
<feature type="transmembrane region" description="Helical" evidence="1">
    <location>
        <begin position="80"/>
        <end position="97"/>
    </location>
</feature>
<accession>A0A919NB72</accession>
<sequence>MTGEKSVTNAAASLDWAVRSLYLQSVGLAGLTAYLMILDLTSGGVDAGVAISLTVMAALAAGAVFLVARALGRRKVRARGPAVVVQLFLLATGGFLVQVGPLWLGVVLLIFAAVTAVLVLLPASGRALGVD</sequence>
<evidence type="ECO:0000313" key="3">
    <source>
        <dbReference type="Proteomes" id="UP000629619"/>
    </source>
</evidence>
<keyword evidence="1" id="KW-1133">Transmembrane helix</keyword>
<dbReference type="EMBL" id="BOMW01000056">
    <property type="protein sequence ID" value="GIF07932.1"/>
    <property type="molecule type" value="Genomic_DNA"/>
</dbReference>
<feature type="transmembrane region" description="Helical" evidence="1">
    <location>
        <begin position="103"/>
        <end position="123"/>
    </location>
</feature>
<evidence type="ECO:0000256" key="1">
    <source>
        <dbReference type="SAM" id="Phobius"/>
    </source>
</evidence>
<evidence type="ECO:0000313" key="2">
    <source>
        <dbReference type="EMBL" id="GIF07932.1"/>
    </source>
</evidence>
<reference evidence="2" key="1">
    <citation type="submission" date="2021-01" db="EMBL/GenBank/DDBJ databases">
        <title>Whole genome shotgun sequence of Actinoplanes siamensis NBRC 109076.</title>
        <authorList>
            <person name="Komaki H."/>
            <person name="Tamura T."/>
        </authorList>
    </citation>
    <scope>NUCLEOTIDE SEQUENCE</scope>
    <source>
        <strain evidence="2">NBRC 109076</strain>
    </source>
</reference>
<protein>
    <submittedName>
        <fullName evidence="2">Uncharacterized protein</fullName>
    </submittedName>
</protein>
<organism evidence="2 3">
    <name type="scientific">Actinoplanes siamensis</name>
    <dbReference type="NCBI Taxonomy" id="1223317"/>
    <lineage>
        <taxon>Bacteria</taxon>
        <taxon>Bacillati</taxon>
        <taxon>Actinomycetota</taxon>
        <taxon>Actinomycetes</taxon>
        <taxon>Micromonosporales</taxon>
        <taxon>Micromonosporaceae</taxon>
        <taxon>Actinoplanes</taxon>
    </lineage>
</organism>
<dbReference type="Proteomes" id="UP000629619">
    <property type="component" value="Unassembled WGS sequence"/>
</dbReference>
<keyword evidence="1" id="KW-0472">Membrane</keyword>